<feature type="compositionally biased region" description="Polar residues" evidence="4">
    <location>
        <begin position="4187"/>
        <end position="4215"/>
    </location>
</feature>
<reference evidence="6" key="1">
    <citation type="submission" date="2019-03" db="EMBL/GenBank/DDBJ databases">
        <authorList>
            <person name="Danneels B."/>
        </authorList>
    </citation>
    <scope>NUCLEOTIDE SEQUENCE</scope>
</reference>
<evidence type="ECO:0000256" key="4">
    <source>
        <dbReference type="SAM" id="MobiDB-lite"/>
    </source>
</evidence>
<sequence length="4225" mass="437393">MFLDGGLDAPITSYLKYRHPEFVVKSIQAKAPAMQRAFNKRAPAWRRLPLSQAILFALVAGGVSFGVQAQTANWFAAGANPQARAARGPVPAAGVPASVRQQQQARQQFTRSVANLNQTANAIAAQQAAQAAARAQAHALPGDVPDGMAEGGLKLQAGVADNAIRPTQVLDVTRWKGAALPSQGSDANGRVLVTVAQNESRAILNWETFNVGRNTTVKFDQQGRNDWAVLNRVNDPQARPSVIQGQLQADGTVMIVNRNGVVFSGSSQVNVRNLVAAAAHIGDDQFTDRGLYGASDTTPTFIDALGRIEVQRGARISTHAAPTATQEGGYVLLAGTEVHQAGEITTPRGQAILAAGDTFLIRRGVGTETNTISTTRGNEIAPQFNPSSSAGSVHNSGVILAQLGDVTLAGRDVLQDGVAIATTSVSARGAVHLLTPAKDAQARVTLGANATTAVLLEANDETAVDGQRDLLIEESRRLNEERRLAVVPSQWDNLSRLEDRRDQSRVEIVSGGGVAFHDGSLTLATGGQIAVSTGNGGTNLGGRVLVNDGAALDVAGALGVRVAMESNSVRIDVQGNELRDSPGNRDSRSLNNSELWIDRRSLVHIAADFDALTNPHGYQRDRWYTAGGLLEVGGYLDTAGHTIGEWAAAGGAITLAGAEVVTQTRSSINLSGGTLDVQDGFIRQSWVRANNGRLYEVSSAPGDMLYEGVYRGYEVSSVRWGENATRRFYDPLIAPTHRYESGYTVGRDAGQLRISAPTVVLEGQLDTSVFTGDRQMLAPQRNADPYAQSQFALARQARLAYGNFWNLPAATPYQPDVRFGEFEAVSGGLDLSSALPSARVGTMWLDAAALNATGLGGLDIVTAGAITIEKALTLQEGGTVNLISAQLEVQDALTVHAGDITLSTRYPVAPTGVDLSQASIVVKNGASLDVSGKWSNLHDGSGAMAEAGLLNGGTITLWAEQGHVGLEQGSTVDVGGGAQLRQDRSVQGGRAGDVSVTATTLQLDGTLRAMGVQGGGALAISTRGEIIIGGDEGSAPPRTITIPGETPHTVARLRLDTDFFRLGFSQYTLDGFYGVEVADGVTVSPVVPTLRVSNQAQELASGRAAEGPFDIWTAEARGLYQPDPLSATLSARPGASLTLLSSGVHGSRRVAVGGIRVGQGSELRVDPGQSLRLESNGQITVEGALVAPGGSISLSLAPSKGGELIYLDPASGAPTYDTGGMAIWVGETARLDVSGHLEQHVDRRGRRYGLAQDGGAITLEGGRGFVVLRPGSMLNASGASAIFDVPSSSVMASSSPTPVSVGGRGGSISISTETAAFLDGSMEARGGSAAASGGALSVSIELPEYLTQAGGAVLPDAFRQAREIVVAQAHGKSLLVDDLQPGVDDPSLLPGKTRIGVDQVEAGGFGSLTLRAGNFITFDGDVSLSLPEMLALRGGSLSAGTPDAKVLLRAPYVLLDGVGRIPEYGLGHIVSFNLGAYAPALQANQAVFSVDTDTLDIQHELNFGRRGTLEWTTGTQEILRPGFDSVLLRSRGDMRYLASSLPASFTQLRTDGDLLLSAARIYPASGAIARIYAGYRVGGMDASRTLRIASVDNPSLSAIVPQSIYGSISLFGSSIYQGGVIHAPLGYIQLGDTDTYYGDRVVLERGSLTSVSAAGLMMPFGGTVDGVNYLYNGDPVFERPMGDGNLGISLRAQTVLGEAGSVLDLSGGGSLQGAGFVSGRGGSTDARFQPLIVVNDSGSFTLPALASAANPGGRQIYAIMPGKQASAAPVGLEQGASQSRVGEQISIPEGVPGLPAGTYTLMPSQYSLMPGAFRVEFGGTTTTAVISGARSLRNGSYIASGYRSVANTSVRDVLATNLVLTPAAVLRQYSQYNETAYSDFARAEALRVALPRPMLPEDGKTLDLRWDTRNVLSDGEALVFDGIANFAPAKGGYAGQLAVSADFSKLEVRAQGSALTAGVISVVDDELNAFRAPRVILGGTLSQASGGAPLLQFTSQTNQVTLRAGATLRTAEAFLVATGSADARITVEHGARIDTLGQGAVPYDSTNGYWYQPDRVGMLAVSNGLIDVLPAGRGAGSLQASIHLGECSAGGCEDVRLYSEGTIALATPKEVSFGDALRYGTRKLLLSVPSLNIGTDASLASAKAAEVLPGGLQLTQSLLTRLLRGDPEAGAPALQSLDFTVDSSTNFFGTVDLSTIDPVTGKSSLAQLVLNTPAIYGYGSAQDVVTLQTGRLIWNGVGDGAQYLNGSTQAGTVPTSLKPGAVIKDGAGTGQGQFSIRAEEIVLGYPDAAYQDGELVMDRLALGFSDVVMSASRHVLVDHRGTLAVHQGQGAFDSAKGDFSYTGGRLHIDTPLLTAGSGAKVSLAAGESLDILNSWGTTAAAPAEKLGGTLMLRSERISVDSVIGLPSGRLELNAQGDISLGEGAQLSLAGRPVAFFDVTRYGWGGDVVLESAEGNIWQAAGSVIDVSAQGNDGGSIKITALASAKGEVSLRGKLLGQGTEGGEGGRIDIRAQRLGTGDLSTEFSSLNQTLNDGGVFGVRSFAIKQGSLSVADGVKASVINISVDGGSLTVNGLVDAAGNRPGSIRLAARDGLTLTGRSVLTVQSNQLYRDAENQVIEASNRGQIELNSGLGTLVLERSASMDLSAADGVSRGRLSLYAPRNDATGDIAFSAETGLAIKGAQQISLYGVRTYTDAAYGLGTGGVRDVLANGKQYQVIDQAYLNRLHGESNDFMVLAHANASLQGRLAGLLEPGLAERFHLRPGVVIESATPDGELVVKGDLDLSAYRYAGGATYGLQRDTGVVGSGEPGSLAIRAGGDLHIFGSINDGFAFTPGFTTPDDNGWVLRSGPEPFLADLVLPKSVVVRGAATGTVTSIALTTGAALNYDIVIRPATLKADALIPMEVVVATAAGITLPAGTVLTADIVRPGLPTLAKGTLLQQAESVPKDSRLLQGSRLPVRVDIAQVLVPKGTLLSIFEKTTTGGVATLPALILAQNVTLPVGAFVPAGSNLQLATGTTVNLRDPVGGRQGQVWAVAPMIATPGTQSWDLRLVGGADLGSIDTRALRAQQSLNGSGNVVLSDPHYMTGLGAAITPPIFSVIRTGTGNLDVLAAGDYLQTSLYGVYTAGTPSESLGGANYELPRGDAHSLYCAASTARSDCTLMGLASQSGTAYVAPATALYRAWYPESGGDLHVRVQGNMMSDTLGGAQAQPTPTTTYGKPHSSNFVGNWLWRQAGPDTSQPAAWWINFGAYAAVSNGWSTTSSLWDRRPNVVGFTGLGTLGGGNVNLDVGGDAGVLSSRGFHNSGVQGGVSARSQALNIAVGSTGRVSSDGKQLHLTGGGDVTIRIGGALNPLSGYLNASRMGSGTMRGLLNDLNGTLVNLRGRLDLVAGSIGRVEPAFNDTQIAFADPRGVLPYSPVSARSSGGLVVVPGDAQISLAARGDLVLGGAGDAGRLDLINEVPYVNPADGISLPGGGVGWFTLWTPNTTIDLASAGGDLTPSTQPLYASDSSSAGATTTNRYSNDIVSNDVHAIQGGVRTFGFYIYPSVLRAQALDGSIYMGTSSLSANKSLLLAPSPNGELELLAGESIFAGNSVGALAVHMSGAAMSTLATPRNPGFKGYEVRAGLRGTSRKVNTSSNGRSSTLDPDNRLNHLFAFGDNTWSPSLHDEDSPPIRFYAVKGDILGLRSGTRMMFDPSLEAAATLGAVRDRTWYIAAKPVWMRAGRDIVDTGVAQVDGASPGNLYAHGHATDVSLIQAGRDVLYTDVAVAGAGLLEVIAGRNLYQADQASLVTLGAVVSDASLARTGGASISIMAGAGEAEAAYAAFATRYFDAGNLADPAEPLDSVGNQGKVAKTYARELKDWLAQRHGYAGTEERALQAFLALAPEHQRIFVRSVYFDELKAGGREYNDAGSRRFGSYLRGRQAIATLFPYMRTPSESGGYDGGVTLFGNSGIRTLFGGGVQILTPGGQQVYGIEGTTPSSSAGVTTQGDGDIQMFSRNSILLGQSRVMTTFGGSVLAWSAEGDINAGRGAKTTIVFPPARRTYNDLGNVTVSPVVPSTGAGFATIAPIAEVQPGDMDLIAPLGTIDAGEAGIRSSGSVNVAALQVVNAANIRAAGETTGVPVVAAVNVGALTNASAAAASAASSAQETVQRSRAEARQNLPSIISVQILGFGEEGGAAPSALPPARQPASQPVSYNPSSTMQLVGNGSLSEAQRGQLTDRERANAL</sequence>
<feature type="domain" description="Filamentous haemagglutinin FhaB/tRNA nuclease CdiA-like TPS" evidence="5">
    <location>
        <begin position="166"/>
        <end position="285"/>
    </location>
</feature>
<dbReference type="InterPro" id="IPR021026">
    <property type="entry name" value="Filamn_hemagglutn_DUF3739"/>
</dbReference>
<evidence type="ECO:0000313" key="6">
    <source>
        <dbReference type="EMBL" id="VFR46927.1"/>
    </source>
</evidence>
<feature type="compositionally biased region" description="Basic and acidic residues" evidence="4">
    <location>
        <begin position="4216"/>
        <end position="4225"/>
    </location>
</feature>
<evidence type="ECO:0000256" key="2">
    <source>
        <dbReference type="ARBA" id="ARBA00022525"/>
    </source>
</evidence>
<dbReference type="EMBL" id="CAADID010000022">
    <property type="protein sequence ID" value="VFR72726.1"/>
    <property type="molecule type" value="Genomic_DNA"/>
</dbReference>
<dbReference type="EMBL" id="CAADIG010000021">
    <property type="protein sequence ID" value="VFR46927.1"/>
    <property type="molecule type" value="Genomic_DNA"/>
</dbReference>
<evidence type="ECO:0000259" key="5">
    <source>
        <dbReference type="SMART" id="SM00912"/>
    </source>
</evidence>
<dbReference type="SMART" id="SM00912">
    <property type="entry name" value="Haemagg_act"/>
    <property type="match status" value="1"/>
</dbReference>
<evidence type="ECO:0000256" key="3">
    <source>
        <dbReference type="ARBA" id="ARBA00022729"/>
    </source>
</evidence>
<dbReference type="Gene3D" id="2.160.20.10">
    <property type="entry name" value="Single-stranded right-handed beta-helix, Pectin lyase-like"/>
    <property type="match status" value="2"/>
</dbReference>
<evidence type="ECO:0000256" key="1">
    <source>
        <dbReference type="ARBA" id="ARBA00004613"/>
    </source>
</evidence>
<dbReference type="InterPro" id="IPR012334">
    <property type="entry name" value="Pectin_lyas_fold"/>
</dbReference>
<feature type="region of interest" description="Disordered" evidence="4">
    <location>
        <begin position="4176"/>
        <end position="4225"/>
    </location>
</feature>
<name>A0A484RC90_9ZZZZ</name>
<accession>A0A484RC90</accession>
<protein>
    <submittedName>
        <fullName evidence="6">Filamentous haemagglutinin family outer membrane protein associated with VreARI signalling system</fullName>
    </submittedName>
</protein>
<evidence type="ECO:0000313" key="7">
    <source>
        <dbReference type="EMBL" id="VFR72726.1"/>
    </source>
</evidence>
<dbReference type="GO" id="GO:0005576">
    <property type="term" value="C:extracellular region"/>
    <property type="evidence" value="ECO:0007669"/>
    <property type="project" value="UniProtKB-SubCell"/>
</dbReference>
<dbReference type="PANTHER" id="PTHR12338">
    <property type="entry name" value="AUTOTRANSPORTER"/>
    <property type="match status" value="1"/>
</dbReference>
<gene>
    <name evidence="6" type="ORF">ANT2_1226</name>
    <name evidence="7" type="ORF">ANT3_1227</name>
</gene>
<comment type="subcellular location">
    <subcellularLocation>
        <location evidence="1">Secreted</location>
    </subcellularLocation>
</comment>
<dbReference type="PANTHER" id="PTHR12338:SF8">
    <property type="entry name" value="HEME_HEMOPEXIN-BINDING PROTEIN"/>
    <property type="match status" value="1"/>
</dbReference>
<keyword evidence="2" id="KW-0964">Secreted</keyword>
<dbReference type="SUPFAM" id="SSF51126">
    <property type="entry name" value="Pectin lyase-like"/>
    <property type="match status" value="1"/>
</dbReference>
<proteinExistence type="predicted"/>
<dbReference type="NCBIfam" id="TIGR01901">
    <property type="entry name" value="adhes_NPXG"/>
    <property type="match status" value="1"/>
</dbReference>
<dbReference type="Pfam" id="PF05860">
    <property type="entry name" value="TPS"/>
    <property type="match status" value="1"/>
</dbReference>
<dbReference type="InterPro" id="IPR050909">
    <property type="entry name" value="Bact_Autotransporter_VF"/>
</dbReference>
<keyword evidence="3" id="KW-0732">Signal</keyword>
<dbReference type="InterPro" id="IPR011050">
    <property type="entry name" value="Pectin_lyase_fold/virulence"/>
</dbReference>
<dbReference type="Pfam" id="PF12545">
    <property type="entry name" value="DUF3739"/>
    <property type="match status" value="1"/>
</dbReference>
<organism evidence="6">
    <name type="scientific">plant metagenome</name>
    <dbReference type="NCBI Taxonomy" id="1297885"/>
    <lineage>
        <taxon>unclassified sequences</taxon>
        <taxon>metagenomes</taxon>
        <taxon>organismal metagenomes</taxon>
    </lineage>
</organism>
<dbReference type="InterPro" id="IPR008638">
    <property type="entry name" value="FhaB/CdiA-like_TPS"/>
</dbReference>